<dbReference type="InterPro" id="IPR007536">
    <property type="entry name" value="16SrRNA_methylTrfase_J"/>
</dbReference>
<dbReference type="SUPFAM" id="SSF53335">
    <property type="entry name" value="S-adenosyl-L-methionine-dependent methyltransferases"/>
    <property type="match status" value="1"/>
</dbReference>
<dbReference type="Proteomes" id="UP001597497">
    <property type="component" value="Unassembled WGS sequence"/>
</dbReference>
<name>A0ABW5REA3_9BACL</name>
<dbReference type="InterPro" id="IPR029063">
    <property type="entry name" value="SAM-dependent_MTases_sf"/>
</dbReference>
<dbReference type="GO" id="GO:0032259">
    <property type="term" value="P:methylation"/>
    <property type="evidence" value="ECO:0007669"/>
    <property type="project" value="UniProtKB-KW"/>
</dbReference>
<dbReference type="PANTHER" id="PTHR36112:SF1">
    <property type="entry name" value="RIBOSOMAL RNA SMALL SUBUNIT METHYLTRANSFERASE J"/>
    <property type="match status" value="1"/>
</dbReference>
<dbReference type="Pfam" id="PF04445">
    <property type="entry name" value="SAM_MT"/>
    <property type="match status" value="1"/>
</dbReference>
<organism evidence="1 2">
    <name type="scientific">Marinicrinis sediminis</name>
    <dbReference type="NCBI Taxonomy" id="1652465"/>
    <lineage>
        <taxon>Bacteria</taxon>
        <taxon>Bacillati</taxon>
        <taxon>Bacillota</taxon>
        <taxon>Bacilli</taxon>
        <taxon>Bacillales</taxon>
        <taxon>Paenibacillaceae</taxon>
    </lineage>
</organism>
<keyword evidence="1" id="KW-0808">Transferase</keyword>
<reference evidence="2" key="1">
    <citation type="journal article" date="2019" name="Int. J. Syst. Evol. Microbiol.">
        <title>The Global Catalogue of Microorganisms (GCM) 10K type strain sequencing project: providing services to taxonomists for standard genome sequencing and annotation.</title>
        <authorList>
            <consortium name="The Broad Institute Genomics Platform"/>
            <consortium name="The Broad Institute Genome Sequencing Center for Infectious Disease"/>
            <person name="Wu L."/>
            <person name="Ma J."/>
        </authorList>
    </citation>
    <scope>NUCLEOTIDE SEQUENCE [LARGE SCALE GENOMIC DNA]</scope>
    <source>
        <strain evidence="2">KCTC 33676</strain>
    </source>
</reference>
<gene>
    <name evidence="1" type="ORF">ACFSUC_15685</name>
</gene>
<keyword evidence="2" id="KW-1185">Reference proteome</keyword>
<dbReference type="EC" id="2.1.1.-" evidence="1"/>
<comment type="caution">
    <text evidence="1">The sequence shown here is derived from an EMBL/GenBank/DDBJ whole genome shotgun (WGS) entry which is preliminary data.</text>
</comment>
<proteinExistence type="predicted"/>
<dbReference type="RefSeq" id="WP_379930567.1">
    <property type="nucleotide sequence ID" value="NZ_JBHUMM010000043.1"/>
</dbReference>
<dbReference type="PANTHER" id="PTHR36112">
    <property type="entry name" value="RIBOSOMAL RNA SMALL SUBUNIT METHYLTRANSFERASE J"/>
    <property type="match status" value="1"/>
</dbReference>
<protein>
    <submittedName>
        <fullName evidence="1">Class I SAM-dependent methyltransferase</fullName>
        <ecNumber evidence="1">2.1.1.-</ecNumber>
    </submittedName>
</protein>
<dbReference type="EMBL" id="JBHUMM010000043">
    <property type="protein sequence ID" value="MFD2673011.1"/>
    <property type="molecule type" value="Genomic_DNA"/>
</dbReference>
<evidence type="ECO:0000313" key="1">
    <source>
        <dbReference type="EMBL" id="MFD2673011.1"/>
    </source>
</evidence>
<dbReference type="GO" id="GO:0008168">
    <property type="term" value="F:methyltransferase activity"/>
    <property type="evidence" value="ECO:0007669"/>
    <property type="project" value="UniProtKB-KW"/>
</dbReference>
<accession>A0ABW5REA3</accession>
<sequence length="257" mass="29203">MMVTTSEQPTAGQVERAKHLADKLKLTYAHRGKITLKQLSEKWQCDRFVRVDREGYQLVGPRQAPFYFHPSMAYIRVQRMMQGDWSDGLCRASEAETGDHVLDCTMGLASDSIVFSYLTGQQGRVTALEAEPVIHAIVQEGLARYTTEEADINDAMRRIVCVQQDHQSYLQAQPDNSQDIVYFDPMFRKTDVASASMSPLRDIADHRPLSLAVVEEAQRVARKCVVMKESRYSKEFERLGFHRIIPSGKTAYGVIRL</sequence>
<keyword evidence="1" id="KW-0489">Methyltransferase</keyword>
<evidence type="ECO:0000313" key="2">
    <source>
        <dbReference type="Proteomes" id="UP001597497"/>
    </source>
</evidence>
<dbReference type="Gene3D" id="3.40.50.150">
    <property type="entry name" value="Vaccinia Virus protein VP39"/>
    <property type="match status" value="1"/>
</dbReference>